<dbReference type="Proteomes" id="UP000694888">
    <property type="component" value="Unplaced"/>
</dbReference>
<protein>
    <submittedName>
        <fullName evidence="4">Uncharacterized protein LOC118478766</fullName>
    </submittedName>
</protein>
<dbReference type="SUPFAM" id="SSF102198">
    <property type="entry name" value="Putative cyclase"/>
    <property type="match status" value="1"/>
</dbReference>
<evidence type="ECO:0000313" key="4">
    <source>
        <dbReference type="RefSeq" id="XP_035828836.1"/>
    </source>
</evidence>
<organism evidence="3 4">
    <name type="scientific">Aplysia californica</name>
    <name type="common">California sea hare</name>
    <dbReference type="NCBI Taxonomy" id="6500"/>
    <lineage>
        <taxon>Eukaryota</taxon>
        <taxon>Metazoa</taxon>
        <taxon>Spiralia</taxon>
        <taxon>Lophotrochozoa</taxon>
        <taxon>Mollusca</taxon>
        <taxon>Gastropoda</taxon>
        <taxon>Heterobranchia</taxon>
        <taxon>Euthyneura</taxon>
        <taxon>Tectipleura</taxon>
        <taxon>Aplysiida</taxon>
        <taxon>Aplysioidea</taxon>
        <taxon>Aplysiidae</taxon>
        <taxon>Aplysia</taxon>
    </lineage>
</organism>
<dbReference type="Gene3D" id="3.50.30.50">
    <property type="entry name" value="Putative cyclase"/>
    <property type="match status" value="1"/>
</dbReference>
<evidence type="ECO:0000256" key="2">
    <source>
        <dbReference type="SAM" id="SignalP"/>
    </source>
</evidence>
<name>A0ABM1W2E3_APLCA</name>
<keyword evidence="2" id="KW-0732">Signal</keyword>
<sequence>MPSPATSATWVLPVVVCVLTSLGSAKVIDLTHTLKSSTYAHGGMPHYNRTALFYGEAVPGMFVDHGGMVFAEHAGTHIDAPSHFMKDGLTLEDLSVEDCLADGVMVDCSEEASKDKEYLVPVQVRVGEHDA</sequence>
<accession>A0ABM1W2E3</accession>
<gene>
    <name evidence="4" type="primary">LOC118478766</name>
</gene>
<dbReference type="RefSeq" id="XP_035828836.1">
    <property type="nucleotide sequence ID" value="XM_035972943.1"/>
</dbReference>
<reference evidence="4" key="1">
    <citation type="submission" date="2025-08" db="UniProtKB">
        <authorList>
            <consortium name="RefSeq"/>
        </authorList>
    </citation>
    <scope>IDENTIFICATION</scope>
</reference>
<dbReference type="InterPro" id="IPR007325">
    <property type="entry name" value="KFase/CYL"/>
</dbReference>
<feature type="signal peptide" evidence="2">
    <location>
        <begin position="1"/>
        <end position="25"/>
    </location>
</feature>
<feature type="chain" id="PRO_5047004367" evidence="2">
    <location>
        <begin position="26"/>
        <end position="131"/>
    </location>
</feature>
<keyword evidence="3" id="KW-1185">Reference proteome</keyword>
<proteinExistence type="inferred from homology"/>
<dbReference type="InterPro" id="IPR037175">
    <property type="entry name" value="KFase_sf"/>
</dbReference>
<comment type="similarity">
    <text evidence="1">Belongs to the Cyclase 1 superfamily.</text>
</comment>
<evidence type="ECO:0000256" key="1">
    <source>
        <dbReference type="ARBA" id="ARBA00007865"/>
    </source>
</evidence>
<dbReference type="GeneID" id="118478766"/>
<dbReference type="PANTHER" id="PTHR31118:SF12">
    <property type="entry name" value="CYCLASE-LIKE PROTEIN 2"/>
    <property type="match status" value="1"/>
</dbReference>
<evidence type="ECO:0000313" key="3">
    <source>
        <dbReference type="Proteomes" id="UP000694888"/>
    </source>
</evidence>
<dbReference type="Pfam" id="PF04199">
    <property type="entry name" value="Cyclase"/>
    <property type="match status" value="1"/>
</dbReference>
<dbReference type="PANTHER" id="PTHR31118">
    <property type="entry name" value="CYCLASE-LIKE PROTEIN 2"/>
    <property type="match status" value="1"/>
</dbReference>